<dbReference type="GO" id="GO:0006082">
    <property type="term" value="P:organic acid metabolic process"/>
    <property type="evidence" value="ECO:0007669"/>
    <property type="project" value="TreeGrafter"/>
</dbReference>
<proteinExistence type="inferred from homology"/>
<dbReference type="GO" id="GO:0020037">
    <property type="term" value="F:heme binding"/>
    <property type="evidence" value="ECO:0007669"/>
    <property type="project" value="InterPro"/>
</dbReference>
<keyword evidence="3" id="KW-0408">Iron</keyword>
<sequence length="190" mass="21633">LIWSDDVKEKRKFVFKCSRFFEFRGSSTETNIHEEITLLLSSLAKHDGNAFVVKGIFNIPTVNAVFNLLLGTKIRHDDPDFHYFISRLDMIGILPNPIMRACVMFPPLLKWVPPFLSGKEKIESFFKVGFSLVQKYLDKLSVGHVSNQPRCFADALQDKIDETSSDMSVFHSERAPIIFDLLFAAIDTTG</sequence>
<comment type="caution">
    <text evidence="4">The sequence shown here is derived from an EMBL/GenBank/DDBJ whole genome shotgun (WGS) entry which is preliminary data.</text>
</comment>
<dbReference type="EMBL" id="CAJVCH010125508">
    <property type="protein sequence ID" value="CAG7725684.1"/>
    <property type="molecule type" value="Genomic_DNA"/>
</dbReference>
<dbReference type="OrthoDB" id="3934656at2759"/>
<organism evidence="4 5">
    <name type="scientific">Allacma fusca</name>
    <dbReference type="NCBI Taxonomy" id="39272"/>
    <lineage>
        <taxon>Eukaryota</taxon>
        <taxon>Metazoa</taxon>
        <taxon>Ecdysozoa</taxon>
        <taxon>Arthropoda</taxon>
        <taxon>Hexapoda</taxon>
        <taxon>Collembola</taxon>
        <taxon>Symphypleona</taxon>
        <taxon>Sminthuridae</taxon>
        <taxon>Allacma</taxon>
    </lineage>
</organism>
<evidence type="ECO:0000313" key="4">
    <source>
        <dbReference type="EMBL" id="CAG7725684.1"/>
    </source>
</evidence>
<reference evidence="4" key="1">
    <citation type="submission" date="2021-06" db="EMBL/GenBank/DDBJ databases">
        <authorList>
            <person name="Hodson N. C."/>
            <person name="Mongue J. A."/>
            <person name="Jaron S. K."/>
        </authorList>
    </citation>
    <scope>NUCLEOTIDE SEQUENCE</scope>
</reference>
<protein>
    <recommendedName>
        <fullName evidence="6">Cytochrome P450</fullName>
    </recommendedName>
</protein>
<gene>
    <name evidence="4" type="ORF">AFUS01_LOCUS14631</name>
</gene>
<dbReference type="InterPro" id="IPR001128">
    <property type="entry name" value="Cyt_P450"/>
</dbReference>
<dbReference type="InterPro" id="IPR050182">
    <property type="entry name" value="Cytochrome_P450_fam2"/>
</dbReference>
<dbReference type="GO" id="GO:0005737">
    <property type="term" value="C:cytoplasm"/>
    <property type="evidence" value="ECO:0007669"/>
    <property type="project" value="TreeGrafter"/>
</dbReference>
<dbReference type="Pfam" id="PF00067">
    <property type="entry name" value="p450"/>
    <property type="match status" value="1"/>
</dbReference>
<dbReference type="GO" id="GO:0005506">
    <property type="term" value="F:iron ion binding"/>
    <property type="evidence" value="ECO:0007669"/>
    <property type="project" value="InterPro"/>
</dbReference>
<dbReference type="AlphaFoldDB" id="A0A8J2JSH2"/>
<evidence type="ECO:0000256" key="2">
    <source>
        <dbReference type="ARBA" id="ARBA00022723"/>
    </source>
</evidence>
<feature type="non-terminal residue" evidence="4">
    <location>
        <position position="190"/>
    </location>
</feature>
<dbReference type="PANTHER" id="PTHR24300:SF375">
    <property type="entry name" value="CYTOCHROME P450 FAMILY"/>
    <property type="match status" value="1"/>
</dbReference>
<dbReference type="GO" id="GO:0006805">
    <property type="term" value="P:xenobiotic metabolic process"/>
    <property type="evidence" value="ECO:0007669"/>
    <property type="project" value="TreeGrafter"/>
</dbReference>
<dbReference type="GO" id="GO:0016712">
    <property type="term" value="F:oxidoreductase activity, acting on paired donors, with incorporation or reduction of molecular oxygen, reduced flavin or flavoprotein as one donor, and incorporation of one atom of oxygen"/>
    <property type="evidence" value="ECO:0007669"/>
    <property type="project" value="TreeGrafter"/>
</dbReference>
<feature type="non-terminal residue" evidence="4">
    <location>
        <position position="1"/>
    </location>
</feature>
<comment type="similarity">
    <text evidence="1">Belongs to the cytochrome P450 family.</text>
</comment>
<keyword evidence="2" id="KW-0479">Metal-binding</keyword>
<name>A0A8J2JSH2_9HEXA</name>
<evidence type="ECO:0000313" key="5">
    <source>
        <dbReference type="Proteomes" id="UP000708208"/>
    </source>
</evidence>
<evidence type="ECO:0000256" key="3">
    <source>
        <dbReference type="ARBA" id="ARBA00023004"/>
    </source>
</evidence>
<keyword evidence="5" id="KW-1185">Reference proteome</keyword>
<evidence type="ECO:0000256" key="1">
    <source>
        <dbReference type="ARBA" id="ARBA00010617"/>
    </source>
</evidence>
<evidence type="ECO:0008006" key="6">
    <source>
        <dbReference type="Google" id="ProtNLM"/>
    </source>
</evidence>
<dbReference type="PANTHER" id="PTHR24300">
    <property type="entry name" value="CYTOCHROME P450 508A4-RELATED"/>
    <property type="match status" value="1"/>
</dbReference>
<dbReference type="Proteomes" id="UP000708208">
    <property type="component" value="Unassembled WGS sequence"/>
</dbReference>
<accession>A0A8J2JSH2</accession>